<dbReference type="GO" id="GO:0046982">
    <property type="term" value="F:protein heterodimerization activity"/>
    <property type="evidence" value="ECO:0007669"/>
    <property type="project" value="InterPro"/>
</dbReference>
<evidence type="ECO:0000313" key="3">
    <source>
        <dbReference type="Proteomes" id="UP000314986"/>
    </source>
</evidence>
<reference evidence="3" key="3">
    <citation type="journal article" date="2014" name="Nature">
        <title>Elephant shark genome provides unique insights into gnathostome evolution.</title>
        <authorList>
            <consortium name="International Elephant Shark Genome Sequencing Consortium"/>
            <person name="Venkatesh B."/>
            <person name="Lee A.P."/>
            <person name="Ravi V."/>
            <person name="Maurya A.K."/>
            <person name="Lian M.M."/>
            <person name="Swann J.B."/>
            <person name="Ohta Y."/>
            <person name="Flajnik M.F."/>
            <person name="Sutoh Y."/>
            <person name="Kasahara M."/>
            <person name="Hoon S."/>
            <person name="Gangu V."/>
            <person name="Roy S.W."/>
            <person name="Irimia M."/>
            <person name="Korzh V."/>
            <person name="Kondrychyn I."/>
            <person name="Lim Z.W."/>
            <person name="Tay B.H."/>
            <person name="Tohari S."/>
            <person name="Kong K.W."/>
            <person name="Ho S."/>
            <person name="Lorente-Galdos B."/>
            <person name="Quilez J."/>
            <person name="Marques-Bonet T."/>
            <person name="Raney B.J."/>
            <person name="Ingham P.W."/>
            <person name="Tay A."/>
            <person name="Hillier L.W."/>
            <person name="Minx P."/>
            <person name="Boehm T."/>
            <person name="Wilson R.K."/>
            <person name="Brenner S."/>
            <person name="Warren W.C."/>
        </authorList>
    </citation>
    <scope>NUCLEOTIDE SEQUENCE [LARGE SCALE GENOMIC DNA]</scope>
</reference>
<reference evidence="2" key="4">
    <citation type="submission" date="2025-08" db="UniProtKB">
        <authorList>
            <consortium name="Ensembl"/>
        </authorList>
    </citation>
    <scope>IDENTIFICATION</scope>
</reference>
<sequence length="99" mass="11349">GTNGAQQRPISSLTDSNHRLRARSSGDRKESYSIHVFKDMNSFVNDIFERNAPMACPLAQYNKRSTIKYIFRQGSLVLPQTMSLECVREMCSDYLFKGH</sequence>
<evidence type="ECO:0000256" key="1">
    <source>
        <dbReference type="SAM" id="MobiDB-lite"/>
    </source>
</evidence>
<feature type="region of interest" description="Disordered" evidence="1">
    <location>
        <begin position="1"/>
        <end position="30"/>
    </location>
</feature>
<evidence type="ECO:0000313" key="2">
    <source>
        <dbReference type="Ensembl" id="ENSCMIP00000000028.1"/>
    </source>
</evidence>
<dbReference type="InterPro" id="IPR009072">
    <property type="entry name" value="Histone-fold"/>
</dbReference>
<keyword evidence="3" id="KW-1185">Reference proteome</keyword>
<dbReference type="AlphaFoldDB" id="A0A4W3GAB8"/>
<proteinExistence type="predicted"/>
<dbReference type="Ensembl" id="ENSCMIT00000000052.1">
    <property type="protein sequence ID" value="ENSCMIP00000000028.1"/>
    <property type="gene ID" value="ENSCMIG00000000046.1"/>
</dbReference>
<name>A0A4W3GAB8_CALMI</name>
<reference evidence="3" key="1">
    <citation type="journal article" date="2006" name="Science">
        <title>Ancient noncoding elements conserved in the human genome.</title>
        <authorList>
            <person name="Venkatesh B."/>
            <person name="Kirkness E.F."/>
            <person name="Loh Y.H."/>
            <person name="Halpern A.L."/>
            <person name="Lee A.P."/>
            <person name="Johnson J."/>
            <person name="Dandona N."/>
            <person name="Viswanathan L.D."/>
            <person name="Tay A."/>
            <person name="Venter J.C."/>
            <person name="Strausberg R.L."/>
            <person name="Brenner S."/>
        </authorList>
    </citation>
    <scope>NUCLEOTIDE SEQUENCE [LARGE SCALE GENOMIC DNA]</scope>
</reference>
<dbReference type="Proteomes" id="UP000314986">
    <property type="component" value="Unassembled WGS sequence"/>
</dbReference>
<protein>
    <submittedName>
        <fullName evidence="2">Uncharacterized protein</fullName>
    </submittedName>
</protein>
<feature type="compositionally biased region" description="Polar residues" evidence="1">
    <location>
        <begin position="1"/>
        <end position="15"/>
    </location>
</feature>
<organism evidence="2 3">
    <name type="scientific">Callorhinchus milii</name>
    <name type="common">Ghost shark</name>
    <dbReference type="NCBI Taxonomy" id="7868"/>
    <lineage>
        <taxon>Eukaryota</taxon>
        <taxon>Metazoa</taxon>
        <taxon>Chordata</taxon>
        <taxon>Craniata</taxon>
        <taxon>Vertebrata</taxon>
        <taxon>Chondrichthyes</taxon>
        <taxon>Holocephali</taxon>
        <taxon>Chimaeriformes</taxon>
        <taxon>Callorhinchidae</taxon>
        <taxon>Callorhinchus</taxon>
    </lineage>
</organism>
<dbReference type="InParanoid" id="A0A4W3GAB8"/>
<accession>A0A4W3GAB8</accession>
<dbReference type="Gene3D" id="1.10.20.10">
    <property type="entry name" value="Histone, subunit A"/>
    <property type="match status" value="1"/>
</dbReference>
<dbReference type="STRING" id="7868.ENSCMIP00000000028"/>
<dbReference type="SUPFAM" id="SSF47113">
    <property type="entry name" value="Histone-fold"/>
    <property type="match status" value="1"/>
</dbReference>
<reference evidence="3" key="2">
    <citation type="journal article" date="2007" name="PLoS Biol.">
        <title>Survey sequencing and comparative analysis of the elephant shark (Callorhinchus milii) genome.</title>
        <authorList>
            <person name="Venkatesh B."/>
            <person name="Kirkness E.F."/>
            <person name="Loh Y.H."/>
            <person name="Halpern A.L."/>
            <person name="Lee A.P."/>
            <person name="Johnson J."/>
            <person name="Dandona N."/>
            <person name="Viswanathan L.D."/>
            <person name="Tay A."/>
            <person name="Venter J.C."/>
            <person name="Strausberg R.L."/>
            <person name="Brenner S."/>
        </authorList>
    </citation>
    <scope>NUCLEOTIDE SEQUENCE [LARGE SCALE GENOMIC DNA]</scope>
</reference>
<reference evidence="2" key="5">
    <citation type="submission" date="2025-09" db="UniProtKB">
        <authorList>
            <consortium name="Ensembl"/>
        </authorList>
    </citation>
    <scope>IDENTIFICATION</scope>
</reference>